<feature type="region of interest" description="Disordered" evidence="1">
    <location>
        <begin position="90"/>
        <end position="135"/>
    </location>
</feature>
<evidence type="ECO:0000313" key="2">
    <source>
        <dbReference type="EMBL" id="KAK8766098.1"/>
    </source>
</evidence>
<proteinExistence type="predicted"/>
<dbReference type="Proteomes" id="UP001321473">
    <property type="component" value="Unassembled WGS sequence"/>
</dbReference>
<protein>
    <submittedName>
        <fullName evidence="2">Uncharacterized protein</fullName>
    </submittedName>
</protein>
<evidence type="ECO:0000256" key="1">
    <source>
        <dbReference type="SAM" id="MobiDB-lite"/>
    </source>
</evidence>
<dbReference type="AlphaFoldDB" id="A0AAQ4DUF8"/>
<gene>
    <name evidence="2" type="ORF">V5799_007121</name>
</gene>
<accession>A0AAQ4DUF8</accession>
<comment type="caution">
    <text evidence="2">The sequence shown here is derived from an EMBL/GenBank/DDBJ whole genome shotgun (WGS) entry which is preliminary data.</text>
</comment>
<keyword evidence="3" id="KW-1185">Reference proteome</keyword>
<evidence type="ECO:0000313" key="3">
    <source>
        <dbReference type="Proteomes" id="UP001321473"/>
    </source>
</evidence>
<dbReference type="EMBL" id="JARKHS020026708">
    <property type="protein sequence ID" value="KAK8766098.1"/>
    <property type="molecule type" value="Genomic_DNA"/>
</dbReference>
<sequence>MRRGFVLLVMVVILAVPFSLGTVLYRVGSLEAASLLFGISQQSQQPYAYNDRIGREVAPHALWREHGPQWQSPHPGLKVFAAHYRHDLGPEHASSSRRAQGRHRSARGPGAGCGVNSSGTKPHFHRLDRRQHGVR</sequence>
<organism evidence="2 3">
    <name type="scientific">Amblyomma americanum</name>
    <name type="common">Lone star tick</name>
    <dbReference type="NCBI Taxonomy" id="6943"/>
    <lineage>
        <taxon>Eukaryota</taxon>
        <taxon>Metazoa</taxon>
        <taxon>Ecdysozoa</taxon>
        <taxon>Arthropoda</taxon>
        <taxon>Chelicerata</taxon>
        <taxon>Arachnida</taxon>
        <taxon>Acari</taxon>
        <taxon>Parasitiformes</taxon>
        <taxon>Ixodida</taxon>
        <taxon>Ixodoidea</taxon>
        <taxon>Ixodidae</taxon>
        <taxon>Amblyomminae</taxon>
        <taxon>Amblyomma</taxon>
    </lineage>
</organism>
<name>A0AAQ4DUF8_AMBAM</name>
<feature type="compositionally biased region" description="Basic residues" evidence="1">
    <location>
        <begin position="122"/>
        <end position="135"/>
    </location>
</feature>
<reference evidence="2 3" key="1">
    <citation type="journal article" date="2023" name="Arcadia Sci">
        <title>De novo assembly of a long-read Amblyomma americanum tick genome.</title>
        <authorList>
            <person name="Chou S."/>
            <person name="Poskanzer K.E."/>
            <person name="Rollins M."/>
            <person name="Thuy-Boun P.S."/>
        </authorList>
    </citation>
    <scope>NUCLEOTIDE SEQUENCE [LARGE SCALE GENOMIC DNA]</scope>
    <source>
        <strain evidence="2">F_SG_1</strain>
        <tissue evidence="2">Salivary glands</tissue>
    </source>
</reference>